<organism evidence="1 2">
    <name type="scientific">Galerina marginata (strain CBS 339.88)</name>
    <dbReference type="NCBI Taxonomy" id="685588"/>
    <lineage>
        <taxon>Eukaryota</taxon>
        <taxon>Fungi</taxon>
        <taxon>Dikarya</taxon>
        <taxon>Basidiomycota</taxon>
        <taxon>Agaricomycotina</taxon>
        <taxon>Agaricomycetes</taxon>
        <taxon>Agaricomycetidae</taxon>
        <taxon>Agaricales</taxon>
        <taxon>Agaricineae</taxon>
        <taxon>Strophariaceae</taxon>
        <taxon>Galerina</taxon>
    </lineage>
</organism>
<gene>
    <name evidence="1" type="ORF">GALMADRAFT_154764</name>
</gene>
<name>A0A067TIR1_GALM3</name>
<evidence type="ECO:0000313" key="2">
    <source>
        <dbReference type="Proteomes" id="UP000027222"/>
    </source>
</evidence>
<proteinExistence type="predicted"/>
<reference evidence="2" key="1">
    <citation type="journal article" date="2014" name="Proc. Natl. Acad. Sci. U.S.A.">
        <title>Extensive sampling of basidiomycete genomes demonstrates inadequacy of the white-rot/brown-rot paradigm for wood decay fungi.</title>
        <authorList>
            <person name="Riley R."/>
            <person name="Salamov A.A."/>
            <person name="Brown D.W."/>
            <person name="Nagy L.G."/>
            <person name="Floudas D."/>
            <person name="Held B.W."/>
            <person name="Levasseur A."/>
            <person name="Lombard V."/>
            <person name="Morin E."/>
            <person name="Otillar R."/>
            <person name="Lindquist E.A."/>
            <person name="Sun H."/>
            <person name="LaButti K.M."/>
            <person name="Schmutz J."/>
            <person name="Jabbour D."/>
            <person name="Luo H."/>
            <person name="Baker S.E."/>
            <person name="Pisabarro A.G."/>
            <person name="Walton J.D."/>
            <person name="Blanchette R.A."/>
            <person name="Henrissat B."/>
            <person name="Martin F."/>
            <person name="Cullen D."/>
            <person name="Hibbett D.S."/>
            <person name="Grigoriev I.V."/>
        </authorList>
    </citation>
    <scope>NUCLEOTIDE SEQUENCE [LARGE SCALE GENOMIC DNA]</scope>
    <source>
        <strain evidence="2">CBS 339.88</strain>
    </source>
</reference>
<protein>
    <submittedName>
        <fullName evidence="1">Uncharacterized protein</fullName>
    </submittedName>
</protein>
<evidence type="ECO:0000313" key="1">
    <source>
        <dbReference type="EMBL" id="KDR78853.1"/>
    </source>
</evidence>
<dbReference type="AlphaFoldDB" id="A0A067TIR1"/>
<dbReference type="HOGENOM" id="CLU_1496323_0_0_1"/>
<dbReference type="OrthoDB" id="2776971at2759"/>
<sequence length="180" mass="19998">MDKTKIHLVSGLEFPGAAINDWLWDEISVITDTLEKGGIGPIVAWGDFALIYYGIPTVCTNYFFLVPDACVAPAHQALLDIGYVDNPTPRGIRSMPGDRQNVPSFEILSPIRNNHLRRFAFEGFSTCPLFNKIDLKIFEKRSGLAIPPLRTLAHSFAAAAVAVPEKYLLLQSLFVVWACY</sequence>
<dbReference type="Proteomes" id="UP000027222">
    <property type="component" value="Unassembled WGS sequence"/>
</dbReference>
<dbReference type="EMBL" id="KL142374">
    <property type="protein sequence ID" value="KDR78853.1"/>
    <property type="molecule type" value="Genomic_DNA"/>
</dbReference>
<accession>A0A067TIR1</accession>
<keyword evidence="2" id="KW-1185">Reference proteome</keyword>